<name>A0A8D2IZ94_VARKO</name>
<feature type="region of interest" description="Disordered" evidence="1">
    <location>
        <begin position="34"/>
        <end position="70"/>
    </location>
</feature>
<dbReference type="AlphaFoldDB" id="A0A8D2IZ94"/>
<evidence type="ECO:0000256" key="1">
    <source>
        <dbReference type="SAM" id="MobiDB-lite"/>
    </source>
</evidence>
<dbReference type="Ensembl" id="ENSVKKT00000008211.1">
    <property type="protein sequence ID" value="ENSVKKP00000007999.1"/>
    <property type="gene ID" value="ENSVKKG00000005714.1"/>
</dbReference>
<sequence>MAACNLAHRRGDQRKAMEAGGCCLARWGLNGAPATLASPAGRGPREPRGASSLLGKPQSSCNSAGIPQPATLGIGELIQSKHV</sequence>
<reference evidence="2" key="1">
    <citation type="submission" date="2025-08" db="UniProtKB">
        <authorList>
            <consortium name="Ensembl"/>
        </authorList>
    </citation>
    <scope>IDENTIFICATION</scope>
</reference>
<dbReference type="Proteomes" id="UP000694545">
    <property type="component" value="Unplaced"/>
</dbReference>
<evidence type="ECO:0000313" key="2">
    <source>
        <dbReference type="Ensembl" id="ENSVKKP00000007999.1"/>
    </source>
</evidence>
<proteinExistence type="predicted"/>
<accession>A0A8D2IZ94</accession>
<keyword evidence="3" id="KW-1185">Reference proteome</keyword>
<protein>
    <submittedName>
        <fullName evidence="2">Uncharacterized protein</fullName>
    </submittedName>
</protein>
<reference evidence="2" key="2">
    <citation type="submission" date="2025-09" db="UniProtKB">
        <authorList>
            <consortium name="Ensembl"/>
        </authorList>
    </citation>
    <scope>IDENTIFICATION</scope>
</reference>
<organism evidence="2 3">
    <name type="scientific">Varanus komodoensis</name>
    <name type="common">Komodo dragon</name>
    <dbReference type="NCBI Taxonomy" id="61221"/>
    <lineage>
        <taxon>Eukaryota</taxon>
        <taxon>Metazoa</taxon>
        <taxon>Chordata</taxon>
        <taxon>Craniata</taxon>
        <taxon>Vertebrata</taxon>
        <taxon>Euteleostomi</taxon>
        <taxon>Lepidosauria</taxon>
        <taxon>Squamata</taxon>
        <taxon>Bifurcata</taxon>
        <taxon>Unidentata</taxon>
        <taxon>Episquamata</taxon>
        <taxon>Toxicofera</taxon>
        <taxon>Anguimorpha</taxon>
        <taxon>Paleoanguimorpha</taxon>
        <taxon>Varanoidea</taxon>
        <taxon>Varanidae</taxon>
        <taxon>Varanus</taxon>
    </lineage>
</organism>
<evidence type="ECO:0000313" key="3">
    <source>
        <dbReference type="Proteomes" id="UP000694545"/>
    </source>
</evidence>